<dbReference type="GO" id="GO:0004386">
    <property type="term" value="F:helicase activity"/>
    <property type="evidence" value="ECO:0007669"/>
    <property type="project" value="UniProtKB-KW"/>
</dbReference>
<feature type="region of interest" description="Disordered" evidence="1">
    <location>
        <begin position="688"/>
        <end position="730"/>
    </location>
</feature>
<feature type="domain" description="Helicase XPB/Ssl2 N-terminal" evidence="2">
    <location>
        <begin position="521"/>
        <end position="639"/>
    </location>
</feature>
<evidence type="ECO:0000313" key="3">
    <source>
        <dbReference type="EMBL" id="UPT22730.1"/>
    </source>
</evidence>
<reference evidence="3 4" key="1">
    <citation type="submission" date="2020-04" db="EMBL/GenBank/DDBJ databases">
        <title>Thermobifida alba genome sequencing and assembly.</title>
        <authorList>
            <person name="Luzics S."/>
            <person name="Horvath B."/>
            <person name="Nagy I."/>
            <person name="Toth A."/>
            <person name="Nagy I."/>
            <person name="Kukolya J."/>
        </authorList>
    </citation>
    <scope>NUCLEOTIDE SEQUENCE [LARGE SCALE GENOMIC DNA]</scope>
    <source>
        <strain evidence="3 4">DSM 43795</strain>
    </source>
</reference>
<evidence type="ECO:0000313" key="4">
    <source>
        <dbReference type="Proteomes" id="UP000832041"/>
    </source>
</evidence>
<dbReference type="EMBL" id="CP051627">
    <property type="protein sequence ID" value="UPT22730.1"/>
    <property type="molecule type" value="Genomic_DNA"/>
</dbReference>
<evidence type="ECO:0000259" key="2">
    <source>
        <dbReference type="Pfam" id="PF13625"/>
    </source>
</evidence>
<dbReference type="RefSeq" id="WP_248591240.1">
    <property type="nucleotide sequence ID" value="NZ_BAABEB010000011.1"/>
</dbReference>
<organism evidence="3 4">
    <name type="scientific">Thermobifida alba</name>
    <name type="common">Thermomonospora alba</name>
    <dbReference type="NCBI Taxonomy" id="53522"/>
    <lineage>
        <taxon>Bacteria</taxon>
        <taxon>Bacillati</taxon>
        <taxon>Actinomycetota</taxon>
        <taxon>Actinomycetes</taxon>
        <taxon>Streptosporangiales</taxon>
        <taxon>Nocardiopsidaceae</taxon>
        <taxon>Thermobifida</taxon>
    </lineage>
</organism>
<dbReference type="Proteomes" id="UP000832041">
    <property type="component" value="Chromosome"/>
</dbReference>
<feature type="compositionally biased region" description="Low complexity" evidence="1">
    <location>
        <begin position="704"/>
        <end position="713"/>
    </location>
</feature>
<dbReference type="InterPro" id="IPR032830">
    <property type="entry name" value="XPB/Ssl2_N"/>
</dbReference>
<keyword evidence="3" id="KW-0547">Nucleotide-binding</keyword>
<dbReference type="Pfam" id="PF13625">
    <property type="entry name" value="Helicase_C_3"/>
    <property type="match status" value="1"/>
</dbReference>
<proteinExistence type="predicted"/>
<keyword evidence="4" id="KW-1185">Reference proteome</keyword>
<name>A0ABY4L8H6_THEAE</name>
<keyword evidence="3" id="KW-0347">Helicase</keyword>
<protein>
    <submittedName>
        <fullName evidence="3">Helicase-associated domain-containing protein</fullName>
    </submittedName>
</protein>
<keyword evidence="3" id="KW-0067">ATP-binding</keyword>
<keyword evidence="3" id="KW-0378">Hydrolase</keyword>
<gene>
    <name evidence="3" type="ORF">FOF52_18725</name>
</gene>
<accession>A0ABY4L8H6</accession>
<feature type="compositionally biased region" description="Basic and acidic residues" evidence="1">
    <location>
        <begin position="714"/>
        <end position="730"/>
    </location>
</feature>
<evidence type="ECO:0000256" key="1">
    <source>
        <dbReference type="SAM" id="MobiDB-lite"/>
    </source>
</evidence>
<sequence>MSDDTEPATRRDTGRVPTYTSWLRGLSDAELDGLLETRPDLAAPVPAGFTELAARAASRLSVLCALDRLDRFSLQVAEALLALGDPLGSGPPLGTDRAALAAALDLPESALAPALTRLRTAALVWTDGAVLRPVAVLRDLLDQPAGLGPPLAALLFGHPLDRLNRLAADLGLPTGYAEGEPAARITAELTRPGRLDGLLSAAGAPARTVLDRLLWGPPHGSVANARRSVSLASAASPIDRLLALGLLVATDDTTITLPREVALHLRGGRVFPKVEAAAPVLSAVARPAASVVRAAAGQVFTVLRAVEELLTAWADDPPGMLRNGGLGMRDLRAAARLLDTDERGAAVLLETVHAAGLLGRGGGNAEWLPTAEYDAWLAEEPARRWLRLASAWRRSPRVAGRCVAKDARGRSRNVLGEGLDHRWAPEVRHDVLAALAELPAGHAPSTESLVERLGWLRPRRHGPVVAELVRHTLDDAAVLGVTGRGALAPYAHALLADPGSASASTALALLAAELPEPVDHILVQSDLTAVAPGPLTAPLARELALLADVESTGGATVYRFGEASVRRALDAGRGADEILALLERHSATPLPQPLRYLVADVARRHGRLRVGAASSYLRCDDPAVLGQLLGDRRAADLVLFPLAPTVVASRVSRPVLLDRLSALGYHPVAETADGSVQLTRPPIRRAAEVPADAHPAAPRPLGPRQRAAAVRAIRAGEARGPGGEEPRPRS</sequence>